<dbReference type="PANTHER" id="PTHR31683:SF208">
    <property type="entry name" value="PECTATE LYASE"/>
    <property type="match status" value="1"/>
</dbReference>
<evidence type="ECO:0000313" key="4">
    <source>
        <dbReference type="Proteomes" id="UP000233551"/>
    </source>
</evidence>
<dbReference type="STRING" id="22663.A0A2I0HWT4"/>
<dbReference type="EMBL" id="PGOL01005039">
    <property type="protein sequence ID" value="PKI36083.1"/>
    <property type="molecule type" value="Genomic_DNA"/>
</dbReference>
<feature type="non-terminal residue" evidence="3">
    <location>
        <position position="145"/>
    </location>
</feature>
<dbReference type="SUPFAM" id="SSF51126">
    <property type="entry name" value="Pectin lyase-like"/>
    <property type="match status" value="1"/>
</dbReference>
<dbReference type="InterPro" id="IPR012334">
    <property type="entry name" value="Pectin_lyas_fold"/>
</dbReference>
<proteinExistence type="predicted"/>
<dbReference type="Gene3D" id="2.160.20.10">
    <property type="entry name" value="Single-stranded right-handed beta-helix, Pectin lyase-like"/>
    <property type="match status" value="1"/>
</dbReference>
<evidence type="ECO:0000313" key="3">
    <source>
        <dbReference type="EMBL" id="PKI36083.1"/>
    </source>
</evidence>
<keyword evidence="4" id="KW-1185">Reference proteome</keyword>
<sequence>MAASPRWFCVSACFVAALLVLLASADAARDMDELVRSNVTTAEKTEDLQSSKNSSMADHSPVDDDEAWVKEHTFDDPEEVVSMVEMSIRNSTERRKLGFFSCTTGNPIDDCWRCDPKWHQRRKRLADCAIGFGRNAVGGRDGRYY</sequence>
<keyword evidence="2" id="KW-0732">Signal</keyword>
<gene>
    <name evidence="3" type="ORF">CRG98_043554</name>
</gene>
<dbReference type="InterPro" id="IPR011050">
    <property type="entry name" value="Pectin_lyase_fold/virulence"/>
</dbReference>
<name>A0A2I0HWT4_PUNGR</name>
<feature type="signal peptide" evidence="2">
    <location>
        <begin position="1"/>
        <end position="27"/>
    </location>
</feature>
<protein>
    <submittedName>
        <fullName evidence="3">Uncharacterized protein</fullName>
    </submittedName>
</protein>
<dbReference type="PANTHER" id="PTHR31683">
    <property type="entry name" value="PECTATE LYASE 18-RELATED"/>
    <property type="match status" value="1"/>
</dbReference>
<comment type="caution">
    <text evidence="3">The sequence shown here is derived from an EMBL/GenBank/DDBJ whole genome shotgun (WGS) entry which is preliminary data.</text>
</comment>
<evidence type="ECO:0000256" key="2">
    <source>
        <dbReference type="SAM" id="SignalP"/>
    </source>
</evidence>
<feature type="region of interest" description="Disordered" evidence="1">
    <location>
        <begin position="42"/>
        <end position="63"/>
    </location>
</feature>
<feature type="chain" id="PRO_5014196011" evidence="2">
    <location>
        <begin position="28"/>
        <end position="145"/>
    </location>
</feature>
<accession>A0A2I0HWT4</accession>
<dbReference type="GO" id="GO:0030570">
    <property type="term" value="F:pectate lyase activity"/>
    <property type="evidence" value="ECO:0007669"/>
    <property type="project" value="InterPro"/>
</dbReference>
<dbReference type="Proteomes" id="UP000233551">
    <property type="component" value="Unassembled WGS sequence"/>
</dbReference>
<evidence type="ECO:0000256" key="1">
    <source>
        <dbReference type="SAM" id="MobiDB-lite"/>
    </source>
</evidence>
<organism evidence="3 4">
    <name type="scientific">Punica granatum</name>
    <name type="common">Pomegranate</name>
    <dbReference type="NCBI Taxonomy" id="22663"/>
    <lineage>
        <taxon>Eukaryota</taxon>
        <taxon>Viridiplantae</taxon>
        <taxon>Streptophyta</taxon>
        <taxon>Embryophyta</taxon>
        <taxon>Tracheophyta</taxon>
        <taxon>Spermatophyta</taxon>
        <taxon>Magnoliopsida</taxon>
        <taxon>eudicotyledons</taxon>
        <taxon>Gunneridae</taxon>
        <taxon>Pentapetalae</taxon>
        <taxon>rosids</taxon>
        <taxon>malvids</taxon>
        <taxon>Myrtales</taxon>
        <taxon>Lythraceae</taxon>
        <taxon>Punica</taxon>
    </lineage>
</organism>
<dbReference type="InterPro" id="IPR045032">
    <property type="entry name" value="PEL"/>
</dbReference>
<reference evidence="3 4" key="1">
    <citation type="submission" date="2017-11" db="EMBL/GenBank/DDBJ databases">
        <title>De-novo sequencing of pomegranate (Punica granatum L.) genome.</title>
        <authorList>
            <person name="Akparov Z."/>
            <person name="Amiraslanov A."/>
            <person name="Hajiyeva S."/>
            <person name="Abbasov M."/>
            <person name="Kaur K."/>
            <person name="Hamwieh A."/>
            <person name="Solovyev V."/>
            <person name="Salamov A."/>
            <person name="Braich B."/>
            <person name="Kosarev P."/>
            <person name="Mahmoud A."/>
            <person name="Hajiyev E."/>
            <person name="Babayeva S."/>
            <person name="Izzatullayeva V."/>
            <person name="Mammadov A."/>
            <person name="Mammadov A."/>
            <person name="Sharifova S."/>
            <person name="Ojaghi J."/>
            <person name="Eynullazada K."/>
            <person name="Bayramov B."/>
            <person name="Abdulazimova A."/>
            <person name="Shahmuradov I."/>
        </authorList>
    </citation>
    <scope>NUCLEOTIDE SEQUENCE [LARGE SCALE GENOMIC DNA]</scope>
    <source>
        <strain evidence="4">cv. AG2017</strain>
        <tissue evidence="3">Leaf</tissue>
    </source>
</reference>
<dbReference type="AlphaFoldDB" id="A0A2I0HWT4"/>